<comment type="caution">
    <text evidence="1">The sequence shown here is derived from an EMBL/GenBank/DDBJ whole genome shotgun (WGS) entry which is preliminary data.</text>
</comment>
<evidence type="ECO:0000313" key="2">
    <source>
        <dbReference type="Proteomes" id="UP001381693"/>
    </source>
</evidence>
<accession>A0AAN8XES5</accession>
<protein>
    <submittedName>
        <fullName evidence="1">Uncharacterized protein</fullName>
    </submittedName>
</protein>
<organism evidence="1 2">
    <name type="scientific">Halocaridina rubra</name>
    <name type="common">Hawaiian red shrimp</name>
    <dbReference type="NCBI Taxonomy" id="373956"/>
    <lineage>
        <taxon>Eukaryota</taxon>
        <taxon>Metazoa</taxon>
        <taxon>Ecdysozoa</taxon>
        <taxon>Arthropoda</taxon>
        <taxon>Crustacea</taxon>
        <taxon>Multicrustacea</taxon>
        <taxon>Malacostraca</taxon>
        <taxon>Eumalacostraca</taxon>
        <taxon>Eucarida</taxon>
        <taxon>Decapoda</taxon>
        <taxon>Pleocyemata</taxon>
        <taxon>Caridea</taxon>
        <taxon>Atyoidea</taxon>
        <taxon>Atyidae</taxon>
        <taxon>Halocaridina</taxon>
    </lineage>
</organism>
<sequence length="356" mass="39279">MLTKETSLKSIVSVTSVGLFISLFLGSVSDVPPASSCHELYKDYNVFLYGEYIVQEHSEYPTVTVVCDIEGRDFCNGSLLHGSQNLVSDMYDNTQSLNLVESLNKLSPYGETNHPLLEIFSGVLKINFTSPVLIHSVFVNGTENEYITKFMLSYEYLDEVVTNATHNSTYYYSGIEYGAWEVIDSTLGVLMSLRPFVANSVTLHVEEFTNLQRLRLDFIGCLYNATAEFQREPSGPFGCYLWPSSVNTLIAKGPQITAFTITYHPVYVLSPDVFNQPILPLGKAPDESVCSSLDCGILAQLPGLQDYEVCNKSQDFLDELTSAPSSFSLEVATRGCAGDPGQYGVSIITWGLALTI</sequence>
<keyword evidence="2" id="KW-1185">Reference proteome</keyword>
<reference evidence="1 2" key="1">
    <citation type="submission" date="2023-11" db="EMBL/GenBank/DDBJ databases">
        <title>Halocaridina rubra genome assembly.</title>
        <authorList>
            <person name="Smith C."/>
        </authorList>
    </citation>
    <scope>NUCLEOTIDE SEQUENCE [LARGE SCALE GENOMIC DNA]</scope>
    <source>
        <strain evidence="1">EP-1</strain>
        <tissue evidence="1">Whole</tissue>
    </source>
</reference>
<evidence type="ECO:0000313" key="1">
    <source>
        <dbReference type="EMBL" id="KAK7076879.1"/>
    </source>
</evidence>
<dbReference type="Proteomes" id="UP001381693">
    <property type="component" value="Unassembled WGS sequence"/>
</dbReference>
<name>A0AAN8XES5_HALRR</name>
<gene>
    <name evidence="1" type="ORF">SK128_007939</name>
</gene>
<proteinExistence type="predicted"/>
<dbReference type="AlphaFoldDB" id="A0AAN8XES5"/>
<dbReference type="EMBL" id="JAXCGZ010009524">
    <property type="protein sequence ID" value="KAK7076879.1"/>
    <property type="molecule type" value="Genomic_DNA"/>
</dbReference>